<keyword evidence="2" id="KW-1185">Reference proteome</keyword>
<dbReference type="PANTHER" id="PTHR43362:SF1">
    <property type="entry name" value="MANNITOL DEHYDROGENASE 2-RELATED"/>
    <property type="match status" value="1"/>
</dbReference>
<evidence type="ECO:0000313" key="1">
    <source>
        <dbReference type="EMBL" id="KAK8840502.1"/>
    </source>
</evidence>
<dbReference type="InterPro" id="IPR050988">
    <property type="entry name" value="Mannitol_DH/Oxidoreductase"/>
</dbReference>
<dbReference type="Proteomes" id="UP001470230">
    <property type="component" value="Unassembled WGS sequence"/>
</dbReference>
<proteinExistence type="predicted"/>
<dbReference type="EMBL" id="JAPFFF010000045">
    <property type="protein sequence ID" value="KAK8840502.1"/>
    <property type="molecule type" value="Genomic_DNA"/>
</dbReference>
<reference evidence="1 2" key="1">
    <citation type="submission" date="2024-04" db="EMBL/GenBank/DDBJ databases">
        <title>Tritrichomonas musculus Genome.</title>
        <authorList>
            <person name="Alves-Ferreira E."/>
            <person name="Grigg M."/>
            <person name="Lorenzi H."/>
            <person name="Galac M."/>
        </authorList>
    </citation>
    <scope>NUCLEOTIDE SEQUENCE [LARGE SCALE GENOMIC DNA]</scope>
    <source>
        <strain evidence="1 2">EAF2021</strain>
    </source>
</reference>
<protein>
    <recommendedName>
        <fullName evidence="3">Mannitol 2-dehydrogenase</fullName>
    </recommendedName>
</protein>
<comment type="caution">
    <text evidence="1">The sequence shown here is derived from an EMBL/GenBank/DDBJ whole genome shotgun (WGS) entry which is preliminary data.</text>
</comment>
<organism evidence="1 2">
    <name type="scientific">Tritrichomonas musculus</name>
    <dbReference type="NCBI Taxonomy" id="1915356"/>
    <lineage>
        <taxon>Eukaryota</taxon>
        <taxon>Metamonada</taxon>
        <taxon>Parabasalia</taxon>
        <taxon>Tritrichomonadida</taxon>
        <taxon>Tritrichomonadidae</taxon>
        <taxon>Tritrichomonas</taxon>
    </lineage>
</organism>
<dbReference type="SUPFAM" id="SSF51735">
    <property type="entry name" value="NAD(P)-binding Rossmann-fold domains"/>
    <property type="match status" value="1"/>
</dbReference>
<accession>A0ABR2H2S3</accession>
<name>A0ABR2H2S3_9EUKA</name>
<evidence type="ECO:0000313" key="2">
    <source>
        <dbReference type="Proteomes" id="UP001470230"/>
    </source>
</evidence>
<dbReference type="Gene3D" id="3.40.50.720">
    <property type="entry name" value="NAD(P)-binding Rossmann-like Domain"/>
    <property type="match status" value="1"/>
</dbReference>
<gene>
    <name evidence="1" type="ORF">M9Y10_030709</name>
</gene>
<dbReference type="PANTHER" id="PTHR43362">
    <property type="entry name" value="MANNITOL DEHYDROGENASE DSF1-RELATED"/>
    <property type="match status" value="1"/>
</dbReference>
<evidence type="ECO:0008006" key="3">
    <source>
        <dbReference type="Google" id="ProtNLM"/>
    </source>
</evidence>
<sequence>MSDFHRSVQRSPHIKCFTFDLSKITPGIGHIGVGNFHRAHLEYFTTAKHYSNHKMVFTQFVPAARGECEDQPNGIGSLVQLIDGVDHPEKLFNKIADPATKIVTMTITEGGYNTDNKAGQLKLNEPKVAADLKNPQHPTTEFSFLAEG</sequence>
<dbReference type="InterPro" id="IPR036291">
    <property type="entry name" value="NAD(P)-bd_dom_sf"/>
</dbReference>